<organism evidence="2 3">
    <name type="scientific">Flavobacterium frigoritolerans</name>
    <dbReference type="NCBI Taxonomy" id="2987686"/>
    <lineage>
        <taxon>Bacteria</taxon>
        <taxon>Pseudomonadati</taxon>
        <taxon>Bacteroidota</taxon>
        <taxon>Flavobacteriia</taxon>
        <taxon>Flavobacteriales</taxon>
        <taxon>Flavobacteriaceae</taxon>
        <taxon>Flavobacterium</taxon>
    </lineage>
</organism>
<dbReference type="EMBL" id="JAOZEV010000003">
    <property type="protein sequence ID" value="MCV9931811.1"/>
    <property type="molecule type" value="Genomic_DNA"/>
</dbReference>
<keyword evidence="1" id="KW-0812">Transmembrane</keyword>
<feature type="transmembrane region" description="Helical" evidence="1">
    <location>
        <begin position="115"/>
        <end position="131"/>
    </location>
</feature>
<feature type="transmembrane region" description="Helical" evidence="1">
    <location>
        <begin position="92"/>
        <end position="109"/>
    </location>
</feature>
<accession>A0A9X3C128</accession>
<evidence type="ECO:0000256" key="1">
    <source>
        <dbReference type="SAM" id="Phobius"/>
    </source>
</evidence>
<evidence type="ECO:0000313" key="2">
    <source>
        <dbReference type="EMBL" id="MCV9931811.1"/>
    </source>
</evidence>
<sequence>MASTLYVFAYSRLINHPDFIKKDEKIKSNQEIVENNNIEEGEEVKPQQKRIWRILSTFPVPLFLVLFIQIIISVILTRCFGFKTYELQDINLVYAFLFLSVIYFSSTLFKNQKLINDNILLITIFSVIYLGNQISTYRKLDADKIKDGISNRKIVFEYSGKKISTSNQNIYIGQTQSHLFLYNIKDKSTNIYKTENIDFLNIK</sequence>
<reference evidence="2" key="1">
    <citation type="submission" date="2022-10" db="EMBL/GenBank/DDBJ databases">
        <title>Two novel species of Flavobacterium.</title>
        <authorList>
            <person name="Liu Q."/>
            <person name="Xin Y.-H."/>
        </authorList>
    </citation>
    <scope>NUCLEOTIDE SEQUENCE</scope>
    <source>
        <strain evidence="2">LS1R47</strain>
    </source>
</reference>
<name>A0A9X3C128_9FLAO</name>
<feature type="transmembrane region" description="Helical" evidence="1">
    <location>
        <begin position="60"/>
        <end position="80"/>
    </location>
</feature>
<keyword evidence="3" id="KW-1185">Reference proteome</keyword>
<dbReference type="AlphaFoldDB" id="A0A9X3C128"/>
<keyword evidence="1" id="KW-1133">Transmembrane helix</keyword>
<evidence type="ECO:0000313" key="3">
    <source>
        <dbReference type="Proteomes" id="UP001151133"/>
    </source>
</evidence>
<dbReference type="Proteomes" id="UP001151133">
    <property type="component" value="Unassembled WGS sequence"/>
</dbReference>
<keyword evidence="1" id="KW-0472">Membrane</keyword>
<gene>
    <name evidence="2" type="ORF">OIU80_05900</name>
</gene>
<dbReference type="RefSeq" id="WP_264286120.1">
    <property type="nucleotide sequence ID" value="NZ_JAOZEV010000003.1"/>
</dbReference>
<protein>
    <submittedName>
        <fullName evidence="2">Uncharacterized protein</fullName>
    </submittedName>
</protein>
<proteinExistence type="predicted"/>
<comment type="caution">
    <text evidence="2">The sequence shown here is derived from an EMBL/GenBank/DDBJ whole genome shotgun (WGS) entry which is preliminary data.</text>
</comment>